<organism evidence="1">
    <name type="scientific">Tanacetum cinerariifolium</name>
    <name type="common">Dalmatian daisy</name>
    <name type="synonym">Chrysanthemum cinerariifolium</name>
    <dbReference type="NCBI Taxonomy" id="118510"/>
    <lineage>
        <taxon>Eukaryota</taxon>
        <taxon>Viridiplantae</taxon>
        <taxon>Streptophyta</taxon>
        <taxon>Embryophyta</taxon>
        <taxon>Tracheophyta</taxon>
        <taxon>Spermatophyta</taxon>
        <taxon>Magnoliopsida</taxon>
        <taxon>eudicotyledons</taxon>
        <taxon>Gunneridae</taxon>
        <taxon>Pentapetalae</taxon>
        <taxon>asterids</taxon>
        <taxon>campanulids</taxon>
        <taxon>Asterales</taxon>
        <taxon>Asteraceae</taxon>
        <taxon>Asteroideae</taxon>
        <taxon>Anthemideae</taxon>
        <taxon>Anthemidinae</taxon>
        <taxon>Tanacetum</taxon>
    </lineage>
</organism>
<reference evidence="1" key="1">
    <citation type="journal article" date="2019" name="Sci. Rep.">
        <title>Draft genome of Tanacetum cinerariifolium, the natural source of mosquito coil.</title>
        <authorList>
            <person name="Yamashiro T."/>
            <person name="Shiraishi A."/>
            <person name="Satake H."/>
            <person name="Nakayama K."/>
        </authorList>
    </citation>
    <scope>NUCLEOTIDE SEQUENCE</scope>
</reference>
<proteinExistence type="predicted"/>
<evidence type="ECO:0000313" key="1">
    <source>
        <dbReference type="EMBL" id="GFD27216.1"/>
    </source>
</evidence>
<protein>
    <submittedName>
        <fullName evidence="1">Uncharacterized protein</fullName>
    </submittedName>
</protein>
<sequence>MLGPSYTKDSTCLNGLQSMGSLLLAEQDLGKQLKFSSSLEEVPQI</sequence>
<feature type="non-terminal residue" evidence="1">
    <location>
        <position position="45"/>
    </location>
</feature>
<gene>
    <name evidence="1" type="ORF">Tci_899185</name>
</gene>
<accession>A0A699V1J7</accession>
<dbReference type="AlphaFoldDB" id="A0A699V1J7"/>
<dbReference type="EMBL" id="BKCJ011375262">
    <property type="protein sequence ID" value="GFD27216.1"/>
    <property type="molecule type" value="Genomic_DNA"/>
</dbReference>
<comment type="caution">
    <text evidence="1">The sequence shown here is derived from an EMBL/GenBank/DDBJ whole genome shotgun (WGS) entry which is preliminary data.</text>
</comment>
<name>A0A699V1J7_TANCI</name>